<evidence type="ECO:0000256" key="9">
    <source>
        <dbReference type="SAM" id="Coils"/>
    </source>
</evidence>
<dbReference type="EMBL" id="JADBJN010000001">
    <property type="protein sequence ID" value="KAG5680399.1"/>
    <property type="molecule type" value="Genomic_DNA"/>
</dbReference>
<keyword evidence="5" id="KW-0496">Mitochondrion</keyword>
<evidence type="ECO:0000256" key="8">
    <source>
        <dbReference type="ARBA" id="ARBA00035344"/>
    </source>
</evidence>
<dbReference type="AlphaFoldDB" id="A0A9J6CEQ0"/>
<keyword evidence="11" id="KW-1185">Reference proteome</keyword>
<dbReference type="OrthoDB" id="5988811at2759"/>
<evidence type="ECO:0000256" key="7">
    <source>
        <dbReference type="ARBA" id="ARBA00035138"/>
    </source>
</evidence>
<evidence type="ECO:0000256" key="2">
    <source>
        <dbReference type="ARBA" id="ARBA00009672"/>
    </source>
</evidence>
<evidence type="ECO:0000256" key="3">
    <source>
        <dbReference type="ARBA" id="ARBA00022946"/>
    </source>
</evidence>
<keyword evidence="3" id="KW-0809">Transit peptide</keyword>
<dbReference type="Pfam" id="PF14943">
    <property type="entry name" value="MRP-S26"/>
    <property type="match status" value="1"/>
</dbReference>
<evidence type="ECO:0000313" key="11">
    <source>
        <dbReference type="Proteomes" id="UP001107558"/>
    </source>
</evidence>
<dbReference type="InterPro" id="IPR026140">
    <property type="entry name" value="Ribosomal_mS26"/>
</dbReference>
<proteinExistence type="inferred from homology"/>
<evidence type="ECO:0000256" key="5">
    <source>
        <dbReference type="ARBA" id="ARBA00023128"/>
    </source>
</evidence>
<comment type="caution">
    <text evidence="10">The sequence shown here is derived from an EMBL/GenBank/DDBJ whole genome shotgun (WGS) entry which is preliminary data.</text>
</comment>
<organism evidence="10 11">
    <name type="scientific">Polypedilum vanderplanki</name>
    <name type="common">Sleeping chironomid midge</name>
    <dbReference type="NCBI Taxonomy" id="319348"/>
    <lineage>
        <taxon>Eukaryota</taxon>
        <taxon>Metazoa</taxon>
        <taxon>Ecdysozoa</taxon>
        <taxon>Arthropoda</taxon>
        <taxon>Hexapoda</taxon>
        <taxon>Insecta</taxon>
        <taxon>Pterygota</taxon>
        <taxon>Neoptera</taxon>
        <taxon>Endopterygota</taxon>
        <taxon>Diptera</taxon>
        <taxon>Nematocera</taxon>
        <taxon>Chironomoidea</taxon>
        <taxon>Chironomidae</taxon>
        <taxon>Chironominae</taxon>
        <taxon>Polypedilum</taxon>
        <taxon>Polypedilum</taxon>
    </lineage>
</organism>
<keyword evidence="4" id="KW-0689">Ribosomal protein</keyword>
<keyword evidence="6" id="KW-0687">Ribonucleoprotein</keyword>
<dbReference type="Proteomes" id="UP001107558">
    <property type="component" value="Chromosome 1"/>
</dbReference>
<dbReference type="GO" id="GO:0005763">
    <property type="term" value="C:mitochondrial small ribosomal subunit"/>
    <property type="evidence" value="ECO:0007669"/>
    <property type="project" value="InterPro"/>
</dbReference>
<dbReference type="PANTHER" id="PTHR21035">
    <property type="entry name" value="28S RIBOSOMAL PROTEIN S26, MITOCHONDRIAL"/>
    <property type="match status" value="1"/>
</dbReference>
<comment type="similarity">
    <text evidence="2">Belongs to the mitochondrion-specific ribosomal protein mS26 family.</text>
</comment>
<keyword evidence="9" id="KW-0175">Coiled coil</keyword>
<evidence type="ECO:0000256" key="4">
    <source>
        <dbReference type="ARBA" id="ARBA00022980"/>
    </source>
</evidence>
<accession>A0A9J6CEQ0</accession>
<evidence type="ECO:0000256" key="6">
    <source>
        <dbReference type="ARBA" id="ARBA00023274"/>
    </source>
</evidence>
<feature type="coiled-coil region" evidence="9">
    <location>
        <begin position="136"/>
        <end position="165"/>
    </location>
</feature>
<comment type="subcellular location">
    <subcellularLocation>
        <location evidence="1">Mitochondrion</location>
    </subcellularLocation>
</comment>
<evidence type="ECO:0000313" key="10">
    <source>
        <dbReference type="EMBL" id="KAG5680399.1"/>
    </source>
</evidence>
<evidence type="ECO:0000256" key="1">
    <source>
        <dbReference type="ARBA" id="ARBA00004173"/>
    </source>
</evidence>
<gene>
    <name evidence="10" type="ORF">PVAND_009908</name>
</gene>
<protein>
    <recommendedName>
        <fullName evidence="7">Small ribosomal subunit protein mS26</fullName>
    </recommendedName>
    <alternativeName>
        <fullName evidence="8">28S ribosomal protein S26, mitochondrial</fullName>
    </alternativeName>
</protein>
<reference evidence="10" key="1">
    <citation type="submission" date="2021-03" db="EMBL/GenBank/DDBJ databases">
        <title>Chromosome level genome of the anhydrobiotic midge Polypedilum vanderplanki.</title>
        <authorList>
            <person name="Yoshida Y."/>
            <person name="Kikawada T."/>
            <person name="Gusev O."/>
        </authorList>
    </citation>
    <scope>NUCLEOTIDE SEQUENCE</scope>
    <source>
        <strain evidence="10">NIAS01</strain>
        <tissue evidence="10">Whole body or cell culture</tissue>
    </source>
</reference>
<dbReference type="PANTHER" id="PTHR21035:SF2">
    <property type="entry name" value="SMALL RIBOSOMAL SUBUNIT PROTEIN MS26"/>
    <property type="match status" value="1"/>
</dbReference>
<name>A0A9J6CEQ0_POLVA</name>
<sequence>MLGGHFSKISTTSSFNLCYNQVCVQSVRYARKPRWLPTAPSKVFRVPERHVLPHDESIEWQRLNNNYRTQINSLRRYLIKEVEEKKKNREMNATPADEEAEFQRCLAINESWNQDIAKMRTLRIEEENEKRREQILINIENKVERQQKQKEIVEEKIKREQKAAESFITRENIDQAIERALANPISYDFCIDLDGNRKGDSIVKEESKIIEEQQQP</sequence>